<keyword evidence="6" id="KW-0804">Transcription</keyword>
<dbReference type="PANTHER" id="PTHR43547:SF2">
    <property type="entry name" value="HYBRID SIGNAL TRANSDUCTION HISTIDINE KINASE C"/>
    <property type="match status" value="1"/>
</dbReference>
<feature type="modified residue" description="4-aspartylphosphate" evidence="7">
    <location>
        <position position="1109"/>
    </location>
</feature>
<evidence type="ECO:0000313" key="12">
    <source>
        <dbReference type="EMBL" id="KKB57138.1"/>
    </source>
</evidence>
<dbReference type="Gene3D" id="1.10.287.130">
    <property type="match status" value="1"/>
</dbReference>
<sequence>MKFFSHIAYIILLCLLPGIGQCNNASYYFKQIAIEQGLSQSSINSILCDHKGILWIGTKSGLNCYDQHELKSFFNEKDNKYSLPGNHIQFVAEDSLNNLWVSTNKGLVKYNPDYNHFDPIIKEKIFSYLCIPGGILFGGEKTLYRFDYKNKNTERILLHTENHLRETGEYSILNILKIEGNKVLLNTKKHGLLTYNYTTNEIYKDNSLPFTNTVSAIFINEKGYIYLSPYRQGLFCYDPKGKLIAHYKSEDSKLSNNIILSILEKDGNIWIGTDGGGINIYHPDTKDFTVLQHIPGDVNSLPVNSITVLYMDNENNLWAGSVRGGIFGIKETYIKTFKDVALNNTNGLSEKAITSLYEDNDSLLWIGTDGGGINVYNPFTDTFKQFTSTYGDKVTSITGLSDTELLVSLFNQGIVVFNKQTGKYTPFTIVNDQINTEECYYGFMPLAHKVSNDKIYILSLSARIYYPETKTFSTLKTKETDFSLEALNLTYADDSLIFMIKENYVLQTLQKNDSLSLLFTTEPSETIHTLCYDKKGTVWIGSDQGLSYYNLNEKVLHRINTRLFNNVSYLFFDDKGRLWIGAQNMLFSYVIDEGRFIIWSESDGFSPNEILFMYQEQSKTNNIYLAGTDGLVKIDKNISYNDDLQPEIDLSDILFNGSTYLKQFNTTHRSVAIPWNYTSLSVVFNINQKDIFRKTMFRYKIEGANEQYIESYNNKLNLPVLLPGSYSIIASYNTKSGIWSQPKKILTLHITPPWYKSNLFIFSIILLILGIITVTVYIILKKKENRLKWEMKEHEQAMNEEKIQFLVNISHELRTPLTLIYAPLKRLIDTSHENLTPEVIHGQLNTIYKQSRKMKNLINMVLDLNRIKTEQKSLQKQPHPLNKWIVSVSEDFNTELKEKSIQLIYQLDTQIESIWFDEWKCQTIFSNILMNALKFSEPETQITISTQLIDNYVRVAVADQGIGLQNVDPKKLFNRFYQGEHNKSGSGIGLSYAKVLIEMHGGRIGAYNNPDRGATFYYELPALTDSINSGQQEVQETEISENLSIPLDLSATGISCAGYSLLIVEDKDELRLFLKDSFKDIFKQVYTAENGLAALEITKAKQPDIIVSDVMMPQMDGYELCKNIKNDIEISHIPIILLTAKCDQESTAQGYKLGADFYIPKPFELDFLLTIILNLLKSREAVKQKYKESSTLLLPQEVTISNADEHFMSKMNELIDNNLANPDLDVSYLMKKMTMSRASLYNKVKALTGMGVNDYINKIRIEKASLMLIQTDLTISEISYEVGFTYQRYFSTIFKQVKGMTPTQFKEENRRKES</sequence>
<dbReference type="SMART" id="SM00448">
    <property type="entry name" value="REC"/>
    <property type="match status" value="1"/>
</dbReference>
<dbReference type="Proteomes" id="UP000033047">
    <property type="component" value="Unassembled WGS sequence"/>
</dbReference>
<evidence type="ECO:0000259" key="11">
    <source>
        <dbReference type="PROSITE" id="PS50110"/>
    </source>
</evidence>
<dbReference type="RefSeq" id="WP_046145884.1">
    <property type="nucleotide sequence ID" value="NZ_KQ033912.1"/>
</dbReference>
<dbReference type="SMART" id="SM00342">
    <property type="entry name" value="HTH_ARAC"/>
    <property type="match status" value="1"/>
</dbReference>
<dbReference type="InterPro" id="IPR011047">
    <property type="entry name" value="Quinoprotein_ADH-like_sf"/>
</dbReference>
<keyword evidence="8" id="KW-0812">Transmembrane</keyword>
<reference evidence="12 13" key="1">
    <citation type="submission" date="2013-04" db="EMBL/GenBank/DDBJ databases">
        <title>The Genome Sequence of Parabacteroides goldsteinii DSM 19448.</title>
        <authorList>
            <consortium name="The Broad Institute Genomics Platform"/>
            <person name="Earl A."/>
            <person name="Ward D."/>
            <person name="Feldgarden M."/>
            <person name="Gevers D."/>
            <person name="Martens E."/>
            <person name="Sakamoto M."/>
            <person name="Benno Y."/>
            <person name="Song Y."/>
            <person name="Liu C."/>
            <person name="Lee J."/>
            <person name="Bolanos M."/>
            <person name="Vaisanen M.L."/>
            <person name="Finegold S.M."/>
            <person name="Walker B."/>
            <person name="Young S."/>
            <person name="Zeng Q."/>
            <person name="Gargeya S."/>
            <person name="Fitzgerald M."/>
            <person name="Haas B."/>
            <person name="Abouelleil A."/>
            <person name="Allen A.W."/>
            <person name="Alvarado L."/>
            <person name="Arachchi H.M."/>
            <person name="Berlin A.M."/>
            <person name="Chapman S.B."/>
            <person name="Gainer-Dewar J."/>
            <person name="Goldberg J."/>
            <person name="Griggs A."/>
            <person name="Gujja S."/>
            <person name="Hansen M."/>
            <person name="Howarth C."/>
            <person name="Imamovic A."/>
            <person name="Ireland A."/>
            <person name="Larimer J."/>
            <person name="McCowan C."/>
            <person name="Murphy C."/>
            <person name="Pearson M."/>
            <person name="Poon T.W."/>
            <person name="Priest M."/>
            <person name="Roberts A."/>
            <person name="Saif S."/>
            <person name="Shea T."/>
            <person name="Sisk P."/>
            <person name="Sykes S."/>
            <person name="Wortman J."/>
            <person name="Nusbaum C."/>
            <person name="Birren B."/>
        </authorList>
    </citation>
    <scope>NUCLEOTIDE SEQUENCE [LARGE SCALE GENOMIC DNA]</scope>
    <source>
        <strain evidence="12 13">DSM 19448</strain>
    </source>
</reference>
<dbReference type="PROSITE" id="PS00041">
    <property type="entry name" value="HTH_ARAC_FAMILY_1"/>
    <property type="match status" value="1"/>
</dbReference>
<dbReference type="SUPFAM" id="SSF55874">
    <property type="entry name" value="ATPase domain of HSP90 chaperone/DNA topoisomerase II/histidine kinase"/>
    <property type="match status" value="1"/>
</dbReference>
<dbReference type="EC" id="2.7.13.3" evidence="2"/>
<keyword evidence="3 7" id="KW-0597">Phosphoprotein</keyword>
<name>A0A0F5JHD8_9BACT</name>
<dbReference type="Pfam" id="PF00072">
    <property type="entry name" value="Response_reg"/>
    <property type="match status" value="1"/>
</dbReference>
<dbReference type="Pfam" id="PF07494">
    <property type="entry name" value="Reg_prop"/>
    <property type="match status" value="5"/>
</dbReference>
<dbReference type="InterPro" id="IPR003661">
    <property type="entry name" value="HisK_dim/P_dom"/>
</dbReference>
<dbReference type="GO" id="GO:0003700">
    <property type="term" value="F:DNA-binding transcription factor activity"/>
    <property type="evidence" value="ECO:0007669"/>
    <property type="project" value="InterPro"/>
</dbReference>
<comment type="caution">
    <text evidence="12">The sequence shown here is derived from an EMBL/GenBank/DDBJ whole genome shotgun (WGS) entry which is preliminary data.</text>
</comment>
<evidence type="ECO:0000256" key="6">
    <source>
        <dbReference type="ARBA" id="ARBA00023163"/>
    </source>
</evidence>
<dbReference type="InterPro" id="IPR018060">
    <property type="entry name" value="HTH_AraC"/>
</dbReference>
<dbReference type="Gene3D" id="2.130.10.10">
    <property type="entry name" value="YVTN repeat-like/Quinoprotein amine dehydrogenase"/>
    <property type="match status" value="2"/>
</dbReference>
<dbReference type="InterPro" id="IPR036890">
    <property type="entry name" value="HATPase_C_sf"/>
</dbReference>
<evidence type="ECO:0000259" key="10">
    <source>
        <dbReference type="PROSITE" id="PS50109"/>
    </source>
</evidence>
<dbReference type="SUPFAM" id="SSF52172">
    <property type="entry name" value="CheY-like"/>
    <property type="match status" value="1"/>
</dbReference>
<accession>A0A0F5JHD8</accession>
<dbReference type="InterPro" id="IPR004358">
    <property type="entry name" value="Sig_transdc_His_kin-like_C"/>
</dbReference>
<dbReference type="CDD" id="cd00082">
    <property type="entry name" value="HisKA"/>
    <property type="match status" value="1"/>
</dbReference>
<evidence type="ECO:0000259" key="9">
    <source>
        <dbReference type="PROSITE" id="PS01124"/>
    </source>
</evidence>
<dbReference type="InterPro" id="IPR018062">
    <property type="entry name" value="HTH_AraC-typ_CS"/>
</dbReference>
<dbReference type="GO" id="GO:0043565">
    <property type="term" value="F:sequence-specific DNA binding"/>
    <property type="evidence" value="ECO:0007669"/>
    <property type="project" value="InterPro"/>
</dbReference>
<dbReference type="PATRIC" id="fig|927665.4.peg.1828"/>
<dbReference type="InterPro" id="IPR011006">
    <property type="entry name" value="CheY-like_superfamily"/>
</dbReference>
<dbReference type="InterPro" id="IPR013783">
    <property type="entry name" value="Ig-like_fold"/>
</dbReference>
<dbReference type="SUPFAM" id="SSF50998">
    <property type="entry name" value="Quinoprotein alcohol dehydrogenase-like"/>
    <property type="match status" value="1"/>
</dbReference>
<dbReference type="PRINTS" id="PR00344">
    <property type="entry name" value="BCTRLSENSOR"/>
</dbReference>
<evidence type="ECO:0000256" key="1">
    <source>
        <dbReference type="ARBA" id="ARBA00000085"/>
    </source>
</evidence>
<dbReference type="EMBL" id="AQHV01000010">
    <property type="protein sequence ID" value="KKB57138.1"/>
    <property type="molecule type" value="Genomic_DNA"/>
</dbReference>
<dbReference type="InterPro" id="IPR011110">
    <property type="entry name" value="Reg_prop"/>
</dbReference>
<dbReference type="Gene3D" id="3.40.50.2300">
    <property type="match status" value="1"/>
</dbReference>
<feature type="domain" description="Response regulatory" evidence="11">
    <location>
        <begin position="1060"/>
        <end position="1176"/>
    </location>
</feature>
<comment type="catalytic activity">
    <reaction evidence="1">
        <text>ATP + protein L-histidine = ADP + protein N-phospho-L-histidine.</text>
        <dbReference type="EC" id="2.7.13.3"/>
    </reaction>
</comment>
<keyword evidence="8" id="KW-1133">Transmembrane helix</keyword>
<dbReference type="SMART" id="SM00387">
    <property type="entry name" value="HATPase_c"/>
    <property type="match status" value="1"/>
</dbReference>
<dbReference type="STRING" id="927665.HMPREF1535_01790"/>
<dbReference type="InterPro" id="IPR036097">
    <property type="entry name" value="HisK_dim/P_sf"/>
</dbReference>
<dbReference type="PROSITE" id="PS50110">
    <property type="entry name" value="RESPONSE_REGULATORY"/>
    <property type="match status" value="1"/>
</dbReference>
<evidence type="ECO:0000256" key="2">
    <source>
        <dbReference type="ARBA" id="ARBA00012438"/>
    </source>
</evidence>
<dbReference type="SUPFAM" id="SSF46689">
    <property type="entry name" value="Homeodomain-like"/>
    <property type="match status" value="1"/>
</dbReference>
<keyword evidence="8" id="KW-0472">Membrane</keyword>
<feature type="domain" description="HTH araC/xylS-type" evidence="9">
    <location>
        <begin position="1209"/>
        <end position="1308"/>
    </location>
</feature>
<dbReference type="InterPro" id="IPR009057">
    <property type="entry name" value="Homeodomain-like_sf"/>
</dbReference>
<dbReference type="Pfam" id="PF00512">
    <property type="entry name" value="HisKA"/>
    <property type="match status" value="1"/>
</dbReference>
<dbReference type="Pfam" id="PF02518">
    <property type="entry name" value="HATPase_c"/>
    <property type="match status" value="1"/>
</dbReference>
<evidence type="ECO:0000256" key="4">
    <source>
        <dbReference type="ARBA" id="ARBA00023015"/>
    </source>
</evidence>
<evidence type="ECO:0000256" key="8">
    <source>
        <dbReference type="SAM" id="Phobius"/>
    </source>
</evidence>
<evidence type="ECO:0000313" key="13">
    <source>
        <dbReference type="Proteomes" id="UP000033047"/>
    </source>
</evidence>
<dbReference type="SUPFAM" id="SSF47384">
    <property type="entry name" value="Homodimeric domain of signal transducing histidine kinase"/>
    <property type="match status" value="1"/>
</dbReference>
<dbReference type="InterPro" id="IPR003594">
    <property type="entry name" value="HATPase_dom"/>
</dbReference>
<dbReference type="PROSITE" id="PS01124">
    <property type="entry name" value="HTH_ARAC_FAMILY_2"/>
    <property type="match status" value="1"/>
</dbReference>
<dbReference type="InterPro" id="IPR005467">
    <property type="entry name" value="His_kinase_dom"/>
</dbReference>
<organism evidence="12 13">
    <name type="scientific">Parabacteroides goldsteinii DSM 19448 = WAL 12034</name>
    <dbReference type="NCBI Taxonomy" id="927665"/>
    <lineage>
        <taxon>Bacteria</taxon>
        <taxon>Pseudomonadati</taxon>
        <taxon>Bacteroidota</taxon>
        <taxon>Bacteroidia</taxon>
        <taxon>Bacteroidales</taxon>
        <taxon>Tannerellaceae</taxon>
        <taxon>Parabacteroides</taxon>
    </lineage>
</organism>
<proteinExistence type="predicted"/>
<protein>
    <recommendedName>
        <fullName evidence="2">histidine kinase</fullName>
        <ecNumber evidence="2">2.7.13.3</ecNumber>
    </recommendedName>
</protein>
<evidence type="ECO:0000256" key="7">
    <source>
        <dbReference type="PROSITE-ProRule" id="PRU00169"/>
    </source>
</evidence>
<evidence type="ECO:0000256" key="5">
    <source>
        <dbReference type="ARBA" id="ARBA00023125"/>
    </source>
</evidence>
<dbReference type="InterPro" id="IPR001789">
    <property type="entry name" value="Sig_transdc_resp-reg_receiver"/>
</dbReference>
<dbReference type="FunFam" id="2.130.10.10:FF:000891">
    <property type="entry name" value="Two-component system sensor histidine kinase/response regulator, hybrid (One-component system)"/>
    <property type="match status" value="1"/>
</dbReference>
<dbReference type="Pfam" id="PF12833">
    <property type="entry name" value="HTH_18"/>
    <property type="match status" value="1"/>
</dbReference>
<feature type="transmembrane region" description="Helical" evidence="8">
    <location>
        <begin position="759"/>
        <end position="780"/>
    </location>
</feature>
<dbReference type="SMART" id="SM00388">
    <property type="entry name" value="HisKA"/>
    <property type="match status" value="1"/>
</dbReference>
<evidence type="ECO:0000256" key="3">
    <source>
        <dbReference type="ARBA" id="ARBA00022553"/>
    </source>
</evidence>
<feature type="domain" description="Histidine kinase" evidence="10">
    <location>
        <begin position="808"/>
        <end position="1024"/>
    </location>
</feature>
<keyword evidence="4" id="KW-0805">Transcription regulation</keyword>
<dbReference type="PROSITE" id="PS50109">
    <property type="entry name" value="HIS_KIN"/>
    <property type="match status" value="1"/>
</dbReference>
<dbReference type="Gene3D" id="1.10.10.60">
    <property type="entry name" value="Homeodomain-like"/>
    <property type="match status" value="2"/>
</dbReference>
<dbReference type="Gene3D" id="2.60.40.10">
    <property type="entry name" value="Immunoglobulins"/>
    <property type="match status" value="1"/>
</dbReference>
<dbReference type="GO" id="GO:0000155">
    <property type="term" value="F:phosphorelay sensor kinase activity"/>
    <property type="evidence" value="ECO:0007669"/>
    <property type="project" value="InterPro"/>
</dbReference>
<dbReference type="HOGENOM" id="CLU_000445_28_1_10"/>
<dbReference type="InterPro" id="IPR015943">
    <property type="entry name" value="WD40/YVTN_repeat-like_dom_sf"/>
</dbReference>
<gene>
    <name evidence="12" type="ORF">HMPREF1535_01790</name>
</gene>
<dbReference type="PANTHER" id="PTHR43547">
    <property type="entry name" value="TWO-COMPONENT HISTIDINE KINASE"/>
    <property type="match status" value="1"/>
</dbReference>
<dbReference type="Gene3D" id="3.30.565.10">
    <property type="entry name" value="Histidine kinase-like ATPase, C-terminal domain"/>
    <property type="match status" value="1"/>
</dbReference>
<keyword evidence="5" id="KW-0238">DNA-binding</keyword>